<organism evidence="1 2">
    <name type="scientific">Nemania bipapillata</name>
    <dbReference type="NCBI Taxonomy" id="110536"/>
    <lineage>
        <taxon>Eukaryota</taxon>
        <taxon>Fungi</taxon>
        <taxon>Dikarya</taxon>
        <taxon>Ascomycota</taxon>
        <taxon>Pezizomycotina</taxon>
        <taxon>Sordariomycetes</taxon>
        <taxon>Xylariomycetidae</taxon>
        <taxon>Xylariales</taxon>
        <taxon>Xylariaceae</taxon>
        <taxon>Nemania</taxon>
    </lineage>
</organism>
<proteinExistence type="predicted"/>
<evidence type="ECO:0000313" key="2">
    <source>
        <dbReference type="Proteomes" id="UP001153334"/>
    </source>
</evidence>
<accession>A0ACC2J8C0</accession>
<sequence>MIAPPSYIVLAYRKLLPDWEDYKEFVPVTAKANRRLDLLKVFPVSKYNASHVPSGFPTQVAAAIMRISDRGIYFGGRLTCGELQDGKVPKIAISDLGLQASYDWRESKPEVFLELDVTVTLSLALSNDDYEEAEMTGLITYIYAEKKSHWHLSAYVSHLRARLLHSLFDADSQGPVTSLLEHIELSNLQMDYYYEPEKGVPSHFKVYGSLLLGPFELDVNFDHNGSWTFDASLKAQDEAKSEVKLTTASVGAIIRSIVPDADLPGFLADIGISSPALSLKIEKAKEDKNLLIFTVSCAIEGFGFTFVQYCKKGAEKSKRILKVSINKFPSIAIPMAGNITDLFGEMYYMYVDDASTSGGITLEEVRHINATLATNDILFKKTKSVTEETDVVVVKGSHFVIATTSDSTRNVVIDYVFNAVEKRQTLSQRSSSDYSSGDTIDIGDHVGDIRRDPQPQSKAIQKIESSDSSMAPFRKSIGPLSISNIGFKYADGEITLMLDAEIRLGPIGLAMLGAGITLNLHHLRLNSLPDHVELSVEGLAAEFNKPPVEIAGLFRKSGRSYRGGMIISMNAYTIEAAGYYGKILDRRGEELTSVFVSAKLEGPLVEFEFADISGVTDGFGYNSHLNFPSAADVMDFPFVSSSNLEDDPMETLKTLVGTDRWFYPENESYWLAAGLKVDSFQVLTVSAVAIDLEATFGLVELGIMVTVDFAEGVFRAESQLSPRSFILDKNCHPTGGSAPCYWFAPNLLQGDWVFTLGGYHRAYKAPTHYPRPPRLGIGWTVSDVLSITGEAYFAITPSTCMAGGRLHAALREGALYACFDAYADLLINFEPFHFVAETRVSVSVVYTQNLLFTSVPIKTEIVADLTLYGPPVAGRVSVNFLVFDFTVNFGPPDKEPDAVGLGKFYCLALQLKGSDAADILKQTNPTPLPKNQAHLFSCQRGLLPPEIDSKVTAKAKDAPWRVRSGRFCFSVQCRFPATSITLNNQAELTYDKTKMYAKPMRLTSDENLTSKVTIKIECSDKKSEEQLGWNTQRQVGKLPQALWGVYSATPDPRSLLNPKGEPCVSLMNGIKIASPDPHVSDDALAPFDVLACGAQDITGESQVFPPTIAEHAEWQPVIATGGYGEVAKLWTAHSREKSMVQKEAVSAWVKLFTESSLWDVSKEELTSWNPSMPRELCKDFENWYVGVPYLSRKLSAEVANS</sequence>
<dbReference type="Proteomes" id="UP001153334">
    <property type="component" value="Unassembled WGS sequence"/>
</dbReference>
<comment type="caution">
    <text evidence="1">The sequence shown here is derived from an EMBL/GenBank/DDBJ whole genome shotgun (WGS) entry which is preliminary data.</text>
</comment>
<gene>
    <name evidence="1" type="ORF">ONZ43_g447</name>
</gene>
<name>A0ACC2J8C0_9PEZI</name>
<dbReference type="EMBL" id="JAPESX010000056">
    <property type="protein sequence ID" value="KAJ8123655.1"/>
    <property type="molecule type" value="Genomic_DNA"/>
</dbReference>
<reference evidence="1" key="1">
    <citation type="submission" date="2022-11" db="EMBL/GenBank/DDBJ databases">
        <title>Genome Sequence of Nemania bipapillata.</title>
        <authorList>
            <person name="Buettner E."/>
        </authorList>
    </citation>
    <scope>NUCLEOTIDE SEQUENCE</scope>
    <source>
        <strain evidence="1">CP14</strain>
    </source>
</reference>
<protein>
    <submittedName>
        <fullName evidence="1">Uncharacterized protein</fullName>
    </submittedName>
</protein>
<keyword evidence="2" id="KW-1185">Reference proteome</keyword>
<evidence type="ECO:0000313" key="1">
    <source>
        <dbReference type="EMBL" id="KAJ8123655.1"/>
    </source>
</evidence>